<keyword evidence="1" id="KW-1185">Reference proteome</keyword>
<dbReference type="AlphaFoldDB" id="A0A9R0JKP6"/>
<dbReference type="PANTHER" id="PTHR35694:SF1">
    <property type="entry name" value="DENEDDYLASE"/>
    <property type="match status" value="1"/>
</dbReference>
<organism evidence="1 2">
    <name type="scientific">Spinacia oleracea</name>
    <name type="common">Spinach</name>
    <dbReference type="NCBI Taxonomy" id="3562"/>
    <lineage>
        <taxon>Eukaryota</taxon>
        <taxon>Viridiplantae</taxon>
        <taxon>Streptophyta</taxon>
        <taxon>Embryophyta</taxon>
        <taxon>Tracheophyta</taxon>
        <taxon>Spermatophyta</taxon>
        <taxon>Magnoliopsida</taxon>
        <taxon>eudicotyledons</taxon>
        <taxon>Gunneridae</taxon>
        <taxon>Pentapetalae</taxon>
        <taxon>Caryophyllales</taxon>
        <taxon>Chenopodiaceae</taxon>
        <taxon>Chenopodioideae</taxon>
        <taxon>Anserineae</taxon>
        <taxon>Spinacia</taxon>
    </lineage>
</organism>
<name>A0A9R0JKP6_SPIOL</name>
<evidence type="ECO:0008006" key="3">
    <source>
        <dbReference type="Google" id="ProtNLM"/>
    </source>
</evidence>
<dbReference type="Proteomes" id="UP000813463">
    <property type="component" value="Chromosome 6"/>
</dbReference>
<evidence type="ECO:0000313" key="1">
    <source>
        <dbReference type="Proteomes" id="UP000813463"/>
    </source>
</evidence>
<dbReference type="PANTHER" id="PTHR35694">
    <property type="entry name" value="DENEDDYLASE"/>
    <property type="match status" value="1"/>
</dbReference>
<dbReference type="RefSeq" id="XP_021838315.2">
    <property type="nucleotide sequence ID" value="XM_021982623.2"/>
</dbReference>
<reference evidence="1" key="1">
    <citation type="journal article" date="2021" name="Nat. Commun.">
        <title>Genomic analyses provide insights into spinach domestication and the genetic basis of agronomic traits.</title>
        <authorList>
            <person name="Cai X."/>
            <person name="Sun X."/>
            <person name="Xu C."/>
            <person name="Sun H."/>
            <person name="Wang X."/>
            <person name="Ge C."/>
            <person name="Zhang Z."/>
            <person name="Wang Q."/>
            <person name="Fei Z."/>
            <person name="Jiao C."/>
            <person name="Wang Q."/>
        </authorList>
    </citation>
    <scope>NUCLEOTIDE SEQUENCE [LARGE SCALE GENOMIC DNA]</scope>
    <source>
        <strain evidence="1">cv. Varoflay</strain>
    </source>
</reference>
<reference evidence="2" key="2">
    <citation type="submission" date="2025-08" db="UniProtKB">
        <authorList>
            <consortium name="RefSeq"/>
        </authorList>
    </citation>
    <scope>IDENTIFICATION</scope>
    <source>
        <tissue evidence="2">Leaf</tissue>
    </source>
</reference>
<accession>A0A9R0JKP6</accession>
<dbReference type="KEGG" id="soe:110778063"/>
<sequence length="618" mass="69097">MASQLSLFSSSLLSHPFKTSIPFYKLPFKAPKQLAFNALPSSSYSSSEEQAMLEAVARSQGNSLPCVRTYENDMARLSLTGSVPFEQALTAAASDGGETANEHVDAGLSTMVVEALYPGPDDEHSTVSTRLFLPAKKVKEKARKLRSSLPNDILSSTNSRNILAMTFRQVVVQELWNFELAIFRPGSQRNMEDLGSPREVTASFVLSSSDEKVIAGLAEAVCILALESTQKDFLQESARKASNGLFNWFSKSKKFSSKDSSVIIHMFEDAIIENAKSLLDKFNLVRAKYDIKNKKPTKSAWTSLMCSKLEKIGGSEFSMWTMEYVPAYRLEIDADRVTNLKFEGWKKTMGNSWEVFLTHSEMVGLANILDLYFEDFCTLPSKQQLSCDAVRIPKKLSKSKRGFSWLGFLRSTLVTATLLVSVGVLVKLFMPHLNIPRRYPREKYVISSENDYEQVQPLNLEASELDVYCSAIVKKIKDCYGWNGDVKFEPSVGAWIGEFPLYLRYGYEADPNGQDITGSSEVSATNKEELETSVHEIASYQVVLTPEGKIVGFQPTSRVAVNHWSTNPISKELYGGKELSPGLLEPRLKIYKPEKVIVLELLMSLNQDNHFALARQAR</sequence>
<gene>
    <name evidence="2" type="primary">LOC110778063</name>
</gene>
<dbReference type="GeneID" id="110778063"/>
<protein>
    <recommendedName>
        <fullName evidence="3">ARC6 IMS domain-containing protein</fullName>
    </recommendedName>
</protein>
<evidence type="ECO:0000313" key="2">
    <source>
        <dbReference type="RefSeq" id="XP_021838315.2"/>
    </source>
</evidence>
<proteinExistence type="predicted"/>